<evidence type="ECO:0000313" key="7">
    <source>
        <dbReference type="EMBL" id="TNV82313.1"/>
    </source>
</evidence>
<evidence type="ECO:0000256" key="2">
    <source>
        <dbReference type="ARBA" id="ARBA00010727"/>
    </source>
</evidence>
<dbReference type="AlphaFoldDB" id="A0A8J8NVK1"/>
<dbReference type="GO" id="GO:0000727">
    <property type="term" value="P:double-strand break repair via break-induced replication"/>
    <property type="evidence" value="ECO:0007669"/>
    <property type="project" value="TreeGrafter"/>
</dbReference>
<evidence type="ECO:0000313" key="8">
    <source>
        <dbReference type="Proteomes" id="UP000785679"/>
    </source>
</evidence>
<comment type="caution">
    <text evidence="7">The sequence shown here is derived from an EMBL/GenBank/DDBJ whole genome shotgun (WGS) entry which is preliminary data.</text>
</comment>
<reference evidence="7" key="1">
    <citation type="submission" date="2019-06" db="EMBL/GenBank/DDBJ databases">
        <authorList>
            <person name="Zheng W."/>
        </authorList>
    </citation>
    <scope>NUCLEOTIDE SEQUENCE</scope>
    <source>
        <strain evidence="7">QDHG01</strain>
    </source>
</reference>
<dbReference type="Pfam" id="PF02724">
    <property type="entry name" value="CDC45"/>
    <property type="match status" value="1"/>
</dbReference>
<dbReference type="GO" id="GO:0031261">
    <property type="term" value="C:DNA replication preinitiation complex"/>
    <property type="evidence" value="ECO:0007669"/>
    <property type="project" value="TreeGrafter"/>
</dbReference>
<keyword evidence="4" id="KW-0539">Nucleus</keyword>
<dbReference type="GO" id="GO:0003688">
    <property type="term" value="F:DNA replication origin binding"/>
    <property type="evidence" value="ECO:0007669"/>
    <property type="project" value="TreeGrafter"/>
</dbReference>
<dbReference type="InterPro" id="IPR003874">
    <property type="entry name" value="CDC45"/>
</dbReference>
<evidence type="ECO:0000256" key="3">
    <source>
        <dbReference type="ARBA" id="ARBA00022705"/>
    </source>
</evidence>
<comment type="subcellular location">
    <subcellularLocation>
        <location evidence="1">Nucleus</location>
    </subcellularLocation>
</comment>
<dbReference type="GO" id="GO:0006270">
    <property type="term" value="P:DNA replication initiation"/>
    <property type="evidence" value="ECO:0007669"/>
    <property type="project" value="InterPro"/>
</dbReference>
<dbReference type="GO" id="GO:1902977">
    <property type="term" value="P:mitotic DNA replication preinitiation complex assembly"/>
    <property type="evidence" value="ECO:0007669"/>
    <property type="project" value="TreeGrafter"/>
</dbReference>
<evidence type="ECO:0000256" key="1">
    <source>
        <dbReference type="ARBA" id="ARBA00004123"/>
    </source>
</evidence>
<dbReference type="EMBL" id="RRYP01005108">
    <property type="protein sequence ID" value="TNV82313.1"/>
    <property type="molecule type" value="Genomic_DNA"/>
</dbReference>
<evidence type="ECO:0000256" key="4">
    <source>
        <dbReference type="ARBA" id="ARBA00023242"/>
    </source>
</evidence>
<keyword evidence="8" id="KW-1185">Reference proteome</keyword>
<dbReference type="GO" id="GO:0003682">
    <property type="term" value="F:chromatin binding"/>
    <property type="evidence" value="ECO:0007669"/>
    <property type="project" value="TreeGrafter"/>
</dbReference>
<proteinExistence type="inferred from homology"/>
<comment type="similarity">
    <text evidence="2">Belongs to the CDC45 family.</text>
</comment>
<protein>
    <recommendedName>
        <fullName evidence="9">CDC45-like protein</fullName>
    </recommendedName>
</protein>
<evidence type="ECO:0008006" key="9">
    <source>
        <dbReference type="Google" id="ProtNLM"/>
    </source>
</evidence>
<keyword evidence="3" id="KW-0235">DNA replication</keyword>
<keyword evidence="5" id="KW-0131">Cell cycle</keyword>
<evidence type="ECO:0000256" key="5">
    <source>
        <dbReference type="ARBA" id="ARBA00023306"/>
    </source>
</evidence>
<dbReference type="PANTHER" id="PTHR10507:SF0">
    <property type="entry name" value="CELL DIVISION CONTROL PROTEIN 45 HOMOLOG"/>
    <property type="match status" value="1"/>
</dbReference>
<gene>
    <name evidence="7" type="ORF">FGO68_gene15231</name>
</gene>
<dbReference type="GO" id="GO:0003697">
    <property type="term" value="F:single-stranded DNA binding"/>
    <property type="evidence" value="ECO:0007669"/>
    <property type="project" value="TreeGrafter"/>
</dbReference>
<accession>A0A8J8NVK1</accession>
<name>A0A8J8NVK1_HALGN</name>
<dbReference type="PANTHER" id="PTHR10507">
    <property type="entry name" value="CDC45-RELATED PROTEIN"/>
    <property type="match status" value="1"/>
</dbReference>
<feature type="compositionally biased region" description="Basic and acidic residues" evidence="6">
    <location>
        <begin position="175"/>
        <end position="188"/>
    </location>
</feature>
<dbReference type="OrthoDB" id="10258882at2759"/>
<evidence type="ECO:0000256" key="6">
    <source>
        <dbReference type="SAM" id="MobiDB-lite"/>
    </source>
</evidence>
<feature type="region of interest" description="Disordered" evidence="6">
    <location>
        <begin position="156"/>
        <end position="198"/>
    </location>
</feature>
<organism evidence="7 8">
    <name type="scientific">Halteria grandinella</name>
    <dbReference type="NCBI Taxonomy" id="5974"/>
    <lineage>
        <taxon>Eukaryota</taxon>
        <taxon>Sar</taxon>
        <taxon>Alveolata</taxon>
        <taxon>Ciliophora</taxon>
        <taxon>Intramacronucleata</taxon>
        <taxon>Spirotrichea</taxon>
        <taxon>Stichotrichia</taxon>
        <taxon>Sporadotrichida</taxon>
        <taxon>Halteriidae</taxon>
        <taxon>Halteria</taxon>
    </lineage>
</organism>
<sequence>MLIPLDRLKSLYDRIINNALGTEGQGTSIYIFTTNETDSLCALKMLTSLLKSDEMQYNSIPVFSNLNLLEELKKLQSSPHVRSLIFLNCGGLLDLTSLWYYTPDSPVECFIFDSHRPFHHNNIIDISRKVYIIHDGCESFDKYPTHEDFQFLQEMQDDEDDEDDEVYDEDDSEKEEAKEELNDLKDNGSDQDEDVYGERVDKEVGEDALVGQRRQREEPAVDRRVLKRQKKALIQKYYSGSFFWKCGSWIMYQLHQALNRSNNDSLWLWILGMTDLIVHQRSTLSSLDNDMLDCGNEVIRLNPNIYNRQDEQVDGGEEVVENPQGAGAEKDLFKYVTLNSRNKEVGSIIVEQELKLMLLRHWTLYDSLCNSNYLVSKMILWKEQGQRDLKKMLAQMGIPLDQAKQKYQFMDPILRSELKQRFIEHSEEFDLPNALVNTFIRQLDAKTQVSAIDTVYAISSILESPQNLSRKDFTAFLAATEEQKRQAEQQSLAQTRIAGAGGSGPSASEREQSLESAYECKYANFWVAYDALDKGNRVLIEKGIELAKDLQKAIVQVGTQIIEKKEVKIANGGFRYVLLENDYLKDIQLFQYPLALQKLALFIMETYKSKKSRSQDKPLVLLVKNTKKGTSLVIAVMGFTRESNFKRNDFGQRFRRAAEKTGVKTKHDGFDSALIEIKNEDQRPFLDELQRGDDDQ</sequence>
<feature type="compositionally biased region" description="Acidic residues" evidence="6">
    <location>
        <begin position="156"/>
        <end position="174"/>
    </location>
</feature>
<dbReference type="Proteomes" id="UP000785679">
    <property type="component" value="Unassembled WGS sequence"/>
</dbReference>